<evidence type="ECO:0000313" key="18">
    <source>
        <dbReference type="EMBL" id="NEN23296.1"/>
    </source>
</evidence>
<feature type="signal peptide" evidence="15">
    <location>
        <begin position="1"/>
        <end position="21"/>
    </location>
</feature>
<keyword evidence="14" id="KW-0449">Lipoprotein</keyword>
<evidence type="ECO:0000256" key="11">
    <source>
        <dbReference type="ARBA" id="ARBA00023136"/>
    </source>
</evidence>
<sequence length="249" mass="27252">MKPIFSLVLIGLFLASCVSHKEVTYFNDLNNTIAGSLNMPDAPVLNLQPNDVVEIAISSISKDANEYFQKGGSDIDHKYAGNTYQIARDGTIDLPLVGKVEIGGMTNQDAEALIKEALLTYLQKPSVNIRLVSFEITVLGEVKMPGVYAIADGQVTVLEALGYAGDLTIFGKRNNILIIRNSDAGKEYFRIDLNSADVLNSEKFYLRNNDVVYIEPSKGLTSRDDNAYRILPLVLSTLTFAVVIIGLSQ</sequence>
<evidence type="ECO:0000256" key="6">
    <source>
        <dbReference type="ARBA" id="ARBA00022692"/>
    </source>
</evidence>
<evidence type="ECO:0000256" key="10">
    <source>
        <dbReference type="ARBA" id="ARBA00023114"/>
    </source>
</evidence>
<dbReference type="PANTHER" id="PTHR33619:SF3">
    <property type="entry name" value="POLYSACCHARIDE EXPORT PROTEIN GFCE-RELATED"/>
    <property type="match status" value="1"/>
</dbReference>
<evidence type="ECO:0000256" key="8">
    <source>
        <dbReference type="ARBA" id="ARBA00023047"/>
    </source>
</evidence>
<comment type="caution">
    <text evidence="18">The sequence shown here is derived from an EMBL/GenBank/DDBJ whole genome shotgun (WGS) entry which is preliminary data.</text>
</comment>
<keyword evidence="4" id="KW-1134">Transmembrane beta strand</keyword>
<dbReference type="GO" id="GO:0006811">
    <property type="term" value="P:monoatomic ion transport"/>
    <property type="evidence" value="ECO:0007669"/>
    <property type="project" value="UniProtKB-KW"/>
</dbReference>
<evidence type="ECO:0000256" key="3">
    <source>
        <dbReference type="ARBA" id="ARBA00022448"/>
    </source>
</evidence>
<dbReference type="Gene3D" id="3.10.560.10">
    <property type="entry name" value="Outer membrane lipoprotein wza domain like"/>
    <property type="match status" value="1"/>
</dbReference>
<reference evidence="18 19" key="1">
    <citation type="submission" date="2020-02" db="EMBL/GenBank/DDBJ databases">
        <title>Out from the shadows clarifying the taxonomy of the family Cryomorphaceae and related taxa by utilizing the GTDB taxonomic framework.</title>
        <authorList>
            <person name="Bowman J.P."/>
        </authorList>
    </citation>
    <scope>NUCLEOTIDE SEQUENCE [LARGE SCALE GENOMIC DNA]</scope>
    <source>
        <strain evidence="18 19">QSSC 1-22</strain>
    </source>
</reference>
<evidence type="ECO:0000256" key="12">
    <source>
        <dbReference type="ARBA" id="ARBA00023139"/>
    </source>
</evidence>
<dbReference type="GO" id="GO:0009279">
    <property type="term" value="C:cell outer membrane"/>
    <property type="evidence" value="ECO:0007669"/>
    <property type="project" value="UniProtKB-SubCell"/>
</dbReference>
<comment type="similarity">
    <text evidence="2">Belongs to the BexD/CtrA/VexA family.</text>
</comment>
<gene>
    <name evidence="18" type="ORF">G3O08_07270</name>
</gene>
<evidence type="ECO:0000256" key="13">
    <source>
        <dbReference type="ARBA" id="ARBA00023237"/>
    </source>
</evidence>
<evidence type="ECO:0000259" key="17">
    <source>
        <dbReference type="Pfam" id="PF22461"/>
    </source>
</evidence>
<evidence type="ECO:0000259" key="16">
    <source>
        <dbReference type="Pfam" id="PF02563"/>
    </source>
</evidence>
<keyword evidence="5" id="KW-0762">Sugar transport</keyword>
<feature type="domain" description="SLBB" evidence="17">
    <location>
        <begin position="136"/>
        <end position="214"/>
    </location>
</feature>
<protein>
    <submittedName>
        <fullName evidence="18">Polysaccharide export protein</fullName>
    </submittedName>
</protein>
<comment type="subcellular location">
    <subcellularLocation>
        <location evidence="1">Cell outer membrane</location>
        <topology evidence="1">Multi-pass membrane protein</topology>
    </subcellularLocation>
</comment>
<dbReference type="InterPro" id="IPR049712">
    <property type="entry name" value="Poly_export"/>
</dbReference>
<dbReference type="RefSeq" id="WP_163284391.1">
    <property type="nucleotide sequence ID" value="NZ_JAAGVY010000010.1"/>
</dbReference>
<keyword evidence="8" id="KW-0625">Polysaccharide transport</keyword>
<dbReference type="GO" id="GO:0015159">
    <property type="term" value="F:polysaccharide transmembrane transporter activity"/>
    <property type="evidence" value="ECO:0007669"/>
    <property type="project" value="InterPro"/>
</dbReference>
<name>A0A7K3WP03_9FLAO</name>
<evidence type="ECO:0000313" key="19">
    <source>
        <dbReference type="Proteomes" id="UP000486602"/>
    </source>
</evidence>
<evidence type="ECO:0000256" key="14">
    <source>
        <dbReference type="ARBA" id="ARBA00023288"/>
    </source>
</evidence>
<dbReference type="Proteomes" id="UP000486602">
    <property type="component" value="Unassembled WGS sequence"/>
</dbReference>
<dbReference type="GO" id="GO:0046930">
    <property type="term" value="C:pore complex"/>
    <property type="evidence" value="ECO:0007669"/>
    <property type="project" value="UniProtKB-KW"/>
</dbReference>
<evidence type="ECO:0000256" key="2">
    <source>
        <dbReference type="ARBA" id="ARBA00009450"/>
    </source>
</evidence>
<keyword evidence="19" id="KW-1185">Reference proteome</keyword>
<keyword evidence="11" id="KW-0472">Membrane</keyword>
<evidence type="ECO:0000256" key="9">
    <source>
        <dbReference type="ARBA" id="ARBA00023065"/>
    </source>
</evidence>
<keyword evidence="3" id="KW-0813">Transport</keyword>
<evidence type="ECO:0000256" key="5">
    <source>
        <dbReference type="ARBA" id="ARBA00022597"/>
    </source>
</evidence>
<dbReference type="AlphaFoldDB" id="A0A7K3WP03"/>
<evidence type="ECO:0000256" key="4">
    <source>
        <dbReference type="ARBA" id="ARBA00022452"/>
    </source>
</evidence>
<keyword evidence="9" id="KW-0406">Ion transport</keyword>
<feature type="chain" id="PRO_5029896726" evidence="15">
    <location>
        <begin position="22"/>
        <end position="249"/>
    </location>
</feature>
<proteinExistence type="inferred from homology"/>
<keyword evidence="6" id="KW-0812">Transmembrane</keyword>
<dbReference type="PANTHER" id="PTHR33619">
    <property type="entry name" value="POLYSACCHARIDE EXPORT PROTEIN GFCE-RELATED"/>
    <property type="match status" value="1"/>
</dbReference>
<accession>A0A7K3WP03</accession>
<dbReference type="Pfam" id="PF02563">
    <property type="entry name" value="Poly_export"/>
    <property type="match status" value="1"/>
</dbReference>
<keyword evidence="13" id="KW-0998">Cell outer membrane</keyword>
<dbReference type="PROSITE" id="PS51257">
    <property type="entry name" value="PROKAR_LIPOPROTEIN"/>
    <property type="match status" value="1"/>
</dbReference>
<evidence type="ECO:0000256" key="1">
    <source>
        <dbReference type="ARBA" id="ARBA00004571"/>
    </source>
</evidence>
<evidence type="ECO:0000256" key="15">
    <source>
        <dbReference type="SAM" id="SignalP"/>
    </source>
</evidence>
<keyword evidence="7 15" id="KW-0732">Signal</keyword>
<feature type="domain" description="Polysaccharide export protein N-terminal" evidence="16">
    <location>
        <begin position="43"/>
        <end position="131"/>
    </location>
</feature>
<organism evidence="18 19">
    <name type="scientific">Cryomorpha ignava</name>
    <dbReference type="NCBI Taxonomy" id="101383"/>
    <lineage>
        <taxon>Bacteria</taxon>
        <taxon>Pseudomonadati</taxon>
        <taxon>Bacteroidota</taxon>
        <taxon>Flavobacteriia</taxon>
        <taxon>Flavobacteriales</taxon>
        <taxon>Cryomorphaceae</taxon>
        <taxon>Cryomorpha</taxon>
    </lineage>
</organism>
<keyword evidence="12" id="KW-0564">Palmitate</keyword>
<dbReference type="EMBL" id="JAAGVY010000010">
    <property type="protein sequence ID" value="NEN23296.1"/>
    <property type="molecule type" value="Genomic_DNA"/>
</dbReference>
<keyword evidence="10" id="KW-0626">Porin</keyword>
<dbReference type="GO" id="GO:0015288">
    <property type="term" value="F:porin activity"/>
    <property type="evidence" value="ECO:0007669"/>
    <property type="project" value="UniProtKB-KW"/>
</dbReference>
<dbReference type="Pfam" id="PF22461">
    <property type="entry name" value="SLBB_2"/>
    <property type="match status" value="1"/>
</dbReference>
<dbReference type="InterPro" id="IPR003715">
    <property type="entry name" value="Poly_export_N"/>
</dbReference>
<dbReference type="InterPro" id="IPR054765">
    <property type="entry name" value="SLBB_dom"/>
</dbReference>
<evidence type="ECO:0000256" key="7">
    <source>
        <dbReference type="ARBA" id="ARBA00022729"/>
    </source>
</evidence>